<dbReference type="AlphaFoldDB" id="A0A8E0ND93"/>
<name>A0A8E0ND93_9CAUL</name>
<comment type="caution">
    <text evidence="1">The sequence shown here is derived from an EMBL/GenBank/DDBJ whole genome shotgun (WGS) entry which is preliminary data.</text>
</comment>
<gene>
    <name evidence="1" type="ORF">MBEBAB_2507</name>
</gene>
<dbReference type="RefSeq" id="WP_021698351.1">
    <property type="nucleotide sequence ID" value="NZ_BATC01000061.1"/>
</dbReference>
<proteinExistence type="predicted"/>
<evidence type="ECO:0000313" key="2">
    <source>
        <dbReference type="Proteomes" id="UP000016569"/>
    </source>
</evidence>
<protein>
    <submittedName>
        <fullName evidence="1">Uncharacterized protein</fullName>
    </submittedName>
</protein>
<accession>A0A8E0ND93</accession>
<organism evidence="1 2">
    <name type="scientific">Brevundimonas abyssalis TAR-001</name>
    <dbReference type="NCBI Taxonomy" id="1391729"/>
    <lineage>
        <taxon>Bacteria</taxon>
        <taxon>Pseudomonadati</taxon>
        <taxon>Pseudomonadota</taxon>
        <taxon>Alphaproteobacteria</taxon>
        <taxon>Caulobacterales</taxon>
        <taxon>Caulobacteraceae</taxon>
        <taxon>Brevundimonas</taxon>
    </lineage>
</organism>
<evidence type="ECO:0000313" key="1">
    <source>
        <dbReference type="EMBL" id="GAD60257.1"/>
    </source>
</evidence>
<dbReference type="Proteomes" id="UP000016569">
    <property type="component" value="Unassembled WGS sequence"/>
</dbReference>
<dbReference type="EMBL" id="BATC01000061">
    <property type="protein sequence ID" value="GAD60257.1"/>
    <property type="molecule type" value="Genomic_DNA"/>
</dbReference>
<sequence>MPAFCISPAAAAPLGGSPAFAPVAAEHPDEAALLSLLGKPRPPV</sequence>
<reference evidence="2" key="1">
    <citation type="journal article" date="2013" name="Genome Announc.">
        <title>Draft Genome Sequence of the Dimorphic Prosthecate Bacterium Brevundimonas abyssalis TAR-001T.</title>
        <authorList>
            <person name="Tsubouchi T."/>
            <person name="Nishi S."/>
            <person name="Usui K."/>
            <person name="Shimane Y."/>
            <person name="Takaki Y."/>
            <person name="Maruyama T."/>
            <person name="Hatada Y."/>
        </authorList>
    </citation>
    <scope>NUCLEOTIDE SEQUENCE [LARGE SCALE GENOMIC DNA]</scope>
    <source>
        <strain evidence="2">TAR-001</strain>
    </source>
</reference>
<keyword evidence="2" id="KW-1185">Reference proteome</keyword>